<organism evidence="1 2">
    <name type="scientific">Panicum hallii var. hallii</name>
    <dbReference type="NCBI Taxonomy" id="1504633"/>
    <lineage>
        <taxon>Eukaryota</taxon>
        <taxon>Viridiplantae</taxon>
        <taxon>Streptophyta</taxon>
        <taxon>Embryophyta</taxon>
        <taxon>Tracheophyta</taxon>
        <taxon>Spermatophyta</taxon>
        <taxon>Magnoliopsida</taxon>
        <taxon>Liliopsida</taxon>
        <taxon>Poales</taxon>
        <taxon>Poaceae</taxon>
        <taxon>PACMAD clade</taxon>
        <taxon>Panicoideae</taxon>
        <taxon>Panicodae</taxon>
        <taxon>Paniceae</taxon>
        <taxon>Panicinae</taxon>
        <taxon>Panicum</taxon>
        <taxon>Panicum sect. Panicum</taxon>
    </lineage>
</organism>
<dbReference type="AlphaFoldDB" id="A0A2T7CPJ7"/>
<reference evidence="1 2" key="1">
    <citation type="submission" date="2018-04" db="EMBL/GenBank/DDBJ databases">
        <title>WGS assembly of Panicum hallii var. hallii HAL2.</title>
        <authorList>
            <person name="Lovell J."/>
            <person name="Jenkins J."/>
            <person name="Lowry D."/>
            <person name="Mamidi S."/>
            <person name="Sreedasyam A."/>
            <person name="Weng X."/>
            <person name="Barry K."/>
            <person name="Bonette J."/>
            <person name="Campitelli B."/>
            <person name="Daum C."/>
            <person name="Gordon S."/>
            <person name="Gould B."/>
            <person name="Lipzen A."/>
            <person name="MacQueen A."/>
            <person name="Palacio-Mejia J."/>
            <person name="Plott C."/>
            <person name="Shakirov E."/>
            <person name="Shu S."/>
            <person name="Yoshinaga Y."/>
            <person name="Zane M."/>
            <person name="Rokhsar D."/>
            <person name="Grimwood J."/>
            <person name="Schmutz J."/>
            <person name="Juenger T."/>
        </authorList>
    </citation>
    <scope>NUCLEOTIDE SEQUENCE [LARGE SCALE GENOMIC DNA]</scope>
    <source>
        <strain evidence="2">cv. HAL2</strain>
    </source>
</reference>
<name>A0A2T7CPJ7_9POAL</name>
<gene>
    <name evidence="1" type="ORF">GQ55_8G208400</name>
</gene>
<evidence type="ECO:0000313" key="2">
    <source>
        <dbReference type="Proteomes" id="UP000244336"/>
    </source>
</evidence>
<protein>
    <submittedName>
        <fullName evidence="1">Uncharacterized protein</fullName>
    </submittedName>
</protein>
<keyword evidence="2" id="KW-1185">Reference proteome</keyword>
<sequence>MKSPRDQRFLYISMSGAKHYVLDCPLLALPASSFRRPEPYGSTIHVQGALILSPAAISAWVICENHATLGEKQEHRVDVANYIGLGRW</sequence>
<proteinExistence type="predicted"/>
<dbReference type="Proteomes" id="UP000244336">
    <property type="component" value="Chromosome 8"/>
</dbReference>
<dbReference type="Gramene" id="PUZ45270">
    <property type="protein sequence ID" value="PUZ45270"/>
    <property type="gene ID" value="GQ55_8G208400"/>
</dbReference>
<accession>A0A2T7CPJ7</accession>
<evidence type="ECO:0000313" key="1">
    <source>
        <dbReference type="EMBL" id="PUZ45270.1"/>
    </source>
</evidence>
<dbReference type="EMBL" id="CM009756">
    <property type="protein sequence ID" value="PUZ45270.1"/>
    <property type="molecule type" value="Genomic_DNA"/>
</dbReference>